<keyword evidence="2" id="KW-1185">Reference proteome</keyword>
<proteinExistence type="predicted"/>
<comment type="caution">
    <text evidence="1">The sequence shown here is derived from an EMBL/GenBank/DDBJ whole genome shotgun (WGS) entry which is preliminary data.</text>
</comment>
<protein>
    <submittedName>
        <fullName evidence="1">Uncharacterized protein</fullName>
    </submittedName>
</protein>
<reference evidence="1 2" key="1">
    <citation type="journal article" date="2022" name="Genome Biol. Evol.">
        <title>The Spruce Budworm Genome: Reconstructing the Evolutionary History of Antifreeze Proteins.</title>
        <authorList>
            <person name="Beliveau C."/>
            <person name="Gagne P."/>
            <person name="Picq S."/>
            <person name="Vernygora O."/>
            <person name="Keeling C.I."/>
            <person name="Pinkney K."/>
            <person name="Doucet D."/>
            <person name="Wen F."/>
            <person name="Johnston J.S."/>
            <person name="Maaroufi H."/>
            <person name="Boyle B."/>
            <person name="Laroche J."/>
            <person name="Dewar K."/>
            <person name="Juretic N."/>
            <person name="Blackburn G."/>
            <person name="Nisole A."/>
            <person name="Brunet B."/>
            <person name="Brandao M."/>
            <person name="Lumley L."/>
            <person name="Duan J."/>
            <person name="Quan G."/>
            <person name="Lucarotti C.J."/>
            <person name="Roe A.D."/>
            <person name="Sperling F.A.H."/>
            <person name="Levesque R.C."/>
            <person name="Cusson M."/>
        </authorList>
    </citation>
    <scope>NUCLEOTIDE SEQUENCE [LARGE SCALE GENOMIC DNA]</scope>
    <source>
        <strain evidence="1">Glfc:IPQL:Cfum</strain>
    </source>
</reference>
<dbReference type="EMBL" id="CM046129">
    <property type="protein sequence ID" value="KAI8433503.1"/>
    <property type="molecule type" value="Genomic_DNA"/>
</dbReference>
<dbReference type="Proteomes" id="UP001064048">
    <property type="component" value="Chromosome 29"/>
</dbReference>
<organism evidence="1 2">
    <name type="scientific">Choristoneura fumiferana</name>
    <name type="common">Spruce budworm moth</name>
    <name type="synonym">Archips fumiferana</name>
    <dbReference type="NCBI Taxonomy" id="7141"/>
    <lineage>
        <taxon>Eukaryota</taxon>
        <taxon>Metazoa</taxon>
        <taxon>Ecdysozoa</taxon>
        <taxon>Arthropoda</taxon>
        <taxon>Hexapoda</taxon>
        <taxon>Insecta</taxon>
        <taxon>Pterygota</taxon>
        <taxon>Neoptera</taxon>
        <taxon>Endopterygota</taxon>
        <taxon>Lepidoptera</taxon>
        <taxon>Glossata</taxon>
        <taxon>Ditrysia</taxon>
        <taxon>Tortricoidea</taxon>
        <taxon>Tortricidae</taxon>
        <taxon>Tortricinae</taxon>
        <taxon>Choristoneura</taxon>
    </lineage>
</organism>
<evidence type="ECO:0000313" key="2">
    <source>
        <dbReference type="Proteomes" id="UP001064048"/>
    </source>
</evidence>
<evidence type="ECO:0000313" key="1">
    <source>
        <dbReference type="EMBL" id="KAI8433503.1"/>
    </source>
</evidence>
<gene>
    <name evidence="1" type="ORF">MSG28_015535</name>
</gene>
<sequence>MSMAGSEACWLTNVLMKPKQSRELIMLREKLVSNNDDYDNLMIAEYTPLRAPTHAPRFKVIDNQANSKNPLARTPKWKHRQNTHSKATKNSSVQKAETKNWHLELPDATKASNNDAKSLDLQDKAKHGKLDFEITVRTWKPALNVDTSVEKVEHLNNLSSDSKDDTENEPETTKSMINNKKGTNLEIPTFNREALESENIKDMTNTFNRAISEIKNKINGTMMRKNPDYKHTWRTWEPESESQEDSHLAKLEHQIAARMDSSDNETDSSENTEDLNDLESENTLHLDVDSEISEDKVKKTTDRVTLPIKVTNATTVTSVLNKQPDYNTWRTWKHFIYTNGTTRLPEHVRSTNTKVSDYDEYKYWKNSREAQVKVRRETPPTKHLSEKIGAMHWRAITSTYECQKKSTTGSEKPLLRRIRQETYYPGICSNPFPALPRHRKCDTVSRGVAATSRRGCLPRPPSEAASCFCWDTVNTEQYEQRGNKYACPATCPPMDTRNTRGITTDSRNNPNGWLENLKRRLMIDNYDYQPSSGDLELRAMNKNPSEAPMELETTTEATTVDYDILDEQDKVDAPIQFVYDSAEKNHEKADVYNDISTVHSLYAPRHRFNDVYFAPPDPQNSIEEQDNDHGISRNDLQIYLKDTKKQDPLVAKNVSYKVIQPSSLSRRAGSAAPRFVEEVGATGVSLLSVDGAPFPEFQLPSARRQYQAVKGSASEDWLD</sequence>
<accession>A0ACC0KAL3</accession>
<name>A0ACC0KAL3_CHOFU</name>